<feature type="chain" id="PRO_5011644776" evidence="1">
    <location>
        <begin position="26"/>
        <end position="595"/>
    </location>
</feature>
<organism evidence="3 4">
    <name type="scientific">Acinetobacter kyonggiensis</name>
    <dbReference type="NCBI Taxonomy" id="595670"/>
    <lineage>
        <taxon>Bacteria</taxon>
        <taxon>Pseudomonadati</taxon>
        <taxon>Pseudomonadota</taxon>
        <taxon>Gammaproteobacteria</taxon>
        <taxon>Moraxellales</taxon>
        <taxon>Moraxellaceae</taxon>
        <taxon>Acinetobacter</taxon>
    </lineage>
</organism>
<sequence>MITSSIKLKNIAFACLLGMSLAGCGSDSDSETKPANEEAMLQKNVSALVLSSTGNALAAAEIVIAGQTFKADDLGKAAFTVQIPKSATHVVVVFKKEGFISQSLRIDVGQLGQLSANLLHVKQTVSIAKIEEAQVIQSVYQNAQITIPENAFVLPNGQPATGAVTVTFTPWNIAGSDLNAMPANGVAQDAQGNIVNLISAGMITATFTNAAGQKLQLAAGKTADIQMDLPLESINNQKLLVGSSIPMWHFDEAKGLWAEEGVGQVVKAVTSATGLAVHATVSHFSTWNWDFKFVNAGSVFVQCKSASVAVPCHITAKVKLKDGSGLTKVNSISAEGISIINMPSEGSIEWTAKDITGTLIGEKTSATSGNVIIDLGAPTTKNFVKCELANGTAVACSGKLNGGIDFSLPKEGGNVLTGLQNVTQLNWEATSAPYETVSSVYQYKGNQVSGLTGDVKIILSTSEKLFDKTVYELLCKSPDPVFFCQVRLDGSFYSEVKNLSGSFLKSFTIPLDKKVKVYLPIPPAESVDSVWINAEAYIYRNGLENRKVVEVGMNSTLIQFDFNATDWCEPWKGDTTYPEPSEQNMNKYCWYEMPQ</sequence>
<dbReference type="RefSeq" id="WP_092689646.1">
    <property type="nucleotide sequence ID" value="NZ_FNPK01000008.1"/>
</dbReference>
<name>A0A1H3J877_9GAMM</name>
<accession>A0A1H3J877</accession>
<dbReference type="InterPro" id="IPR048530">
    <property type="entry name" value="FAM171_N"/>
</dbReference>
<evidence type="ECO:0000313" key="3">
    <source>
        <dbReference type="EMBL" id="SDY36161.1"/>
    </source>
</evidence>
<reference evidence="4" key="1">
    <citation type="submission" date="2016-10" db="EMBL/GenBank/DDBJ databases">
        <authorList>
            <person name="Varghese N."/>
            <person name="Submissions S."/>
        </authorList>
    </citation>
    <scope>NUCLEOTIDE SEQUENCE [LARGE SCALE GENOMIC DNA]</scope>
    <source>
        <strain evidence="4">ANC 5109</strain>
    </source>
</reference>
<proteinExistence type="predicted"/>
<dbReference type="STRING" id="595670.SAMN05421643_108102"/>
<dbReference type="PROSITE" id="PS51257">
    <property type="entry name" value="PROKAR_LIPOPROTEIN"/>
    <property type="match status" value="1"/>
</dbReference>
<keyword evidence="1" id="KW-0732">Signal</keyword>
<dbReference type="Pfam" id="PF10577">
    <property type="entry name" value="FAM171A1-2-B_N"/>
    <property type="match status" value="1"/>
</dbReference>
<protein>
    <submittedName>
        <fullName evidence="3">Uncharacterized protein family UPF0560</fullName>
    </submittedName>
</protein>
<dbReference type="EMBL" id="FNPK01000008">
    <property type="protein sequence ID" value="SDY36161.1"/>
    <property type="molecule type" value="Genomic_DNA"/>
</dbReference>
<gene>
    <name evidence="3" type="ORF">SAMN05421643_108102</name>
</gene>
<evidence type="ECO:0000259" key="2">
    <source>
        <dbReference type="Pfam" id="PF10577"/>
    </source>
</evidence>
<keyword evidence="4" id="KW-1185">Reference proteome</keyword>
<evidence type="ECO:0000256" key="1">
    <source>
        <dbReference type="SAM" id="SignalP"/>
    </source>
</evidence>
<feature type="signal peptide" evidence="1">
    <location>
        <begin position="1"/>
        <end position="25"/>
    </location>
</feature>
<dbReference type="AlphaFoldDB" id="A0A1H3J877"/>
<feature type="domain" description="FAM171 N-terminal" evidence="2">
    <location>
        <begin position="71"/>
        <end position="268"/>
    </location>
</feature>
<evidence type="ECO:0000313" key="4">
    <source>
        <dbReference type="Proteomes" id="UP000199035"/>
    </source>
</evidence>
<dbReference type="Proteomes" id="UP000199035">
    <property type="component" value="Unassembled WGS sequence"/>
</dbReference>